<name>A0A2H3JQQ7_WOLCO</name>
<keyword evidence="3" id="KW-1185">Reference proteome</keyword>
<feature type="compositionally biased region" description="Polar residues" evidence="1">
    <location>
        <begin position="1"/>
        <end position="10"/>
    </location>
</feature>
<gene>
    <name evidence="2" type="ORF">WOLCODRAFT_165191</name>
</gene>
<accession>A0A2H3JQQ7</accession>
<evidence type="ECO:0000256" key="1">
    <source>
        <dbReference type="SAM" id="MobiDB-lite"/>
    </source>
</evidence>
<evidence type="ECO:0000313" key="3">
    <source>
        <dbReference type="Proteomes" id="UP000218811"/>
    </source>
</evidence>
<reference evidence="2 3" key="1">
    <citation type="journal article" date="2012" name="Science">
        <title>The Paleozoic origin of enzymatic lignin decomposition reconstructed from 31 fungal genomes.</title>
        <authorList>
            <person name="Floudas D."/>
            <person name="Binder M."/>
            <person name="Riley R."/>
            <person name="Barry K."/>
            <person name="Blanchette R.A."/>
            <person name="Henrissat B."/>
            <person name="Martinez A.T."/>
            <person name="Otillar R."/>
            <person name="Spatafora J.W."/>
            <person name="Yadav J.S."/>
            <person name="Aerts A."/>
            <person name="Benoit I."/>
            <person name="Boyd A."/>
            <person name="Carlson A."/>
            <person name="Copeland A."/>
            <person name="Coutinho P.M."/>
            <person name="de Vries R.P."/>
            <person name="Ferreira P."/>
            <person name="Findley K."/>
            <person name="Foster B."/>
            <person name="Gaskell J."/>
            <person name="Glotzer D."/>
            <person name="Gorecki P."/>
            <person name="Heitman J."/>
            <person name="Hesse C."/>
            <person name="Hori C."/>
            <person name="Igarashi K."/>
            <person name="Jurgens J.A."/>
            <person name="Kallen N."/>
            <person name="Kersten P."/>
            <person name="Kohler A."/>
            <person name="Kuees U."/>
            <person name="Kumar T.K.A."/>
            <person name="Kuo A."/>
            <person name="LaButti K."/>
            <person name="Larrondo L.F."/>
            <person name="Lindquist E."/>
            <person name="Ling A."/>
            <person name="Lombard V."/>
            <person name="Lucas S."/>
            <person name="Lundell T."/>
            <person name="Martin R."/>
            <person name="McLaughlin D.J."/>
            <person name="Morgenstern I."/>
            <person name="Morin E."/>
            <person name="Murat C."/>
            <person name="Nagy L.G."/>
            <person name="Nolan M."/>
            <person name="Ohm R.A."/>
            <person name="Patyshakuliyeva A."/>
            <person name="Rokas A."/>
            <person name="Ruiz-Duenas F.J."/>
            <person name="Sabat G."/>
            <person name="Salamov A."/>
            <person name="Samejima M."/>
            <person name="Schmutz J."/>
            <person name="Slot J.C."/>
            <person name="St John F."/>
            <person name="Stenlid J."/>
            <person name="Sun H."/>
            <person name="Sun S."/>
            <person name="Syed K."/>
            <person name="Tsang A."/>
            <person name="Wiebenga A."/>
            <person name="Young D."/>
            <person name="Pisabarro A."/>
            <person name="Eastwood D.C."/>
            <person name="Martin F."/>
            <person name="Cullen D."/>
            <person name="Grigoriev I.V."/>
            <person name="Hibbett D.S."/>
        </authorList>
    </citation>
    <scope>NUCLEOTIDE SEQUENCE [LARGE SCALE GENOMIC DNA]</scope>
    <source>
        <strain evidence="2 3">MD-104</strain>
    </source>
</reference>
<organism evidence="2 3">
    <name type="scientific">Wolfiporia cocos (strain MD-104)</name>
    <name type="common">Brown rot fungus</name>
    <dbReference type="NCBI Taxonomy" id="742152"/>
    <lineage>
        <taxon>Eukaryota</taxon>
        <taxon>Fungi</taxon>
        <taxon>Dikarya</taxon>
        <taxon>Basidiomycota</taxon>
        <taxon>Agaricomycotina</taxon>
        <taxon>Agaricomycetes</taxon>
        <taxon>Polyporales</taxon>
        <taxon>Phaeolaceae</taxon>
        <taxon>Wolfiporia</taxon>
    </lineage>
</organism>
<feature type="non-terminal residue" evidence="2">
    <location>
        <position position="166"/>
    </location>
</feature>
<feature type="compositionally biased region" description="Polar residues" evidence="1">
    <location>
        <begin position="21"/>
        <end position="32"/>
    </location>
</feature>
<dbReference type="Proteomes" id="UP000218811">
    <property type="component" value="Unassembled WGS sequence"/>
</dbReference>
<sequence>MWTVLTQTPSMREESVHELQFPSSPEHTSTGVLGQAAEDTLRAEDTDVQSKGAQNNHDPFTLDQTQKWNGAAMSSSPQEARLLDTSSQDDASTADLLVVPGEPAIIQPYAQYQHVFLADTHAAQNRAWCHRKASRCYQQQGRGRRGQEQDRVGLRHTGSIVHTARL</sequence>
<proteinExistence type="predicted"/>
<dbReference type="EMBL" id="KB468157">
    <property type="protein sequence ID" value="PCH44490.1"/>
    <property type="molecule type" value="Genomic_DNA"/>
</dbReference>
<feature type="compositionally biased region" description="Polar residues" evidence="1">
    <location>
        <begin position="49"/>
        <end position="78"/>
    </location>
</feature>
<dbReference type="AlphaFoldDB" id="A0A2H3JQQ7"/>
<feature type="region of interest" description="Disordered" evidence="1">
    <location>
        <begin position="1"/>
        <end position="88"/>
    </location>
</feature>
<protein>
    <submittedName>
        <fullName evidence="2">Uncharacterized protein</fullName>
    </submittedName>
</protein>
<evidence type="ECO:0000313" key="2">
    <source>
        <dbReference type="EMBL" id="PCH44490.1"/>
    </source>
</evidence>